<dbReference type="PANTHER" id="PTHR47656:SF1">
    <property type="entry name" value="HOMEOBOX PROTEIN MIXL1"/>
    <property type="match status" value="1"/>
</dbReference>
<dbReference type="GO" id="GO:0007492">
    <property type="term" value="P:endoderm development"/>
    <property type="evidence" value="ECO:0007669"/>
    <property type="project" value="InterPro"/>
</dbReference>
<dbReference type="GO" id="GO:0001228">
    <property type="term" value="F:DNA-binding transcription activator activity, RNA polymerase II-specific"/>
    <property type="evidence" value="ECO:0007669"/>
    <property type="project" value="InterPro"/>
</dbReference>
<evidence type="ECO:0000313" key="9">
    <source>
        <dbReference type="Proteomes" id="UP000812440"/>
    </source>
</evidence>
<protein>
    <recommendedName>
        <fullName evidence="7">Homeobox domain-containing protein</fullName>
    </recommendedName>
</protein>
<evidence type="ECO:0000259" key="7">
    <source>
        <dbReference type="PROSITE" id="PS50071"/>
    </source>
</evidence>
<dbReference type="PROSITE" id="PS50071">
    <property type="entry name" value="HOMEOBOX_2"/>
    <property type="match status" value="1"/>
</dbReference>
<evidence type="ECO:0000256" key="4">
    <source>
        <dbReference type="PROSITE-ProRule" id="PRU00108"/>
    </source>
</evidence>
<dbReference type="InterPro" id="IPR000047">
    <property type="entry name" value="HTH_motif"/>
</dbReference>
<dbReference type="AlphaFoldDB" id="A0A8T2JKJ3"/>
<feature type="region of interest" description="Disordered" evidence="6">
    <location>
        <begin position="339"/>
        <end position="363"/>
    </location>
</feature>
<feature type="domain" description="Homeobox" evidence="7">
    <location>
        <begin position="77"/>
        <end position="137"/>
    </location>
</feature>
<gene>
    <name evidence="8" type="ORF">GDO86_009143</name>
</gene>
<dbReference type="PANTHER" id="PTHR47656">
    <property type="entry name" value="HOMEOBOX PROTEIN MIXL"/>
    <property type="match status" value="1"/>
</dbReference>
<dbReference type="InterPro" id="IPR001356">
    <property type="entry name" value="HD"/>
</dbReference>
<dbReference type="GO" id="GO:0002244">
    <property type="term" value="P:hematopoietic progenitor cell differentiation"/>
    <property type="evidence" value="ECO:0007669"/>
    <property type="project" value="InterPro"/>
</dbReference>
<dbReference type="Pfam" id="PF00046">
    <property type="entry name" value="Homeodomain"/>
    <property type="match status" value="1"/>
</dbReference>
<evidence type="ECO:0000256" key="5">
    <source>
        <dbReference type="RuleBase" id="RU000682"/>
    </source>
</evidence>
<keyword evidence="3 4" id="KW-0539">Nucleus</keyword>
<comment type="caution">
    <text evidence="8">The sequence shown here is derived from an EMBL/GenBank/DDBJ whole genome shotgun (WGS) entry which is preliminary data.</text>
</comment>
<dbReference type="GO" id="GO:0005634">
    <property type="term" value="C:nucleus"/>
    <property type="evidence" value="ECO:0007669"/>
    <property type="project" value="UniProtKB-SubCell"/>
</dbReference>
<proteinExistence type="predicted"/>
<dbReference type="OrthoDB" id="6159439at2759"/>
<feature type="region of interest" description="Disordered" evidence="6">
    <location>
        <begin position="213"/>
        <end position="256"/>
    </location>
</feature>
<organism evidence="8 9">
    <name type="scientific">Hymenochirus boettgeri</name>
    <name type="common">Congo dwarf clawed frog</name>
    <dbReference type="NCBI Taxonomy" id="247094"/>
    <lineage>
        <taxon>Eukaryota</taxon>
        <taxon>Metazoa</taxon>
        <taxon>Chordata</taxon>
        <taxon>Craniata</taxon>
        <taxon>Vertebrata</taxon>
        <taxon>Euteleostomi</taxon>
        <taxon>Amphibia</taxon>
        <taxon>Batrachia</taxon>
        <taxon>Anura</taxon>
        <taxon>Pipoidea</taxon>
        <taxon>Pipidae</taxon>
        <taxon>Pipinae</taxon>
        <taxon>Hymenochirus</taxon>
    </lineage>
</organism>
<dbReference type="Proteomes" id="UP000812440">
    <property type="component" value="Chromosome 5"/>
</dbReference>
<accession>A0A8T2JKJ3</accession>
<dbReference type="EMBL" id="JAACNH010000004">
    <property type="protein sequence ID" value="KAG8443840.1"/>
    <property type="molecule type" value="Genomic_DNA"/>
</dbReference>
<dbReference type="SMART" id="SM00389">
    <property type="entry name" value="HOX"/>
    <property type="match status" value="1"/>
</dbReference>
<dbReference type="PRINTS" id="PR00031">
    <property type="entry name" value="HTHREPRESSR"/>
</dbReference>
<reference evidence="8" key="1">
    <citation type="thesis" date="2020" institute="ProQuest LLC" country="789 East Eisenhower Parkway, Ann Arbor, MI, USA">
        <title>Comparative Genomics and Chromosome Evolution.</title>
        <authorList>
            <person name="Mudd A.B."/>
        </authorList>
    </citation>
    <scope>NUCLEOTIDE SEQUENCE</scope>
    <source>
        <strain evidence="8">Female2</strain>
        <tissue evidence="8">Blood</tissue>
    </source>
</reference>
<dbReference type="InterPro" id="IPR009057">
    <property type="entry name" value="Homeodomain-like_sf"/>
</dbReference>
<dbReference type="Gene3D" id="1.10.10.60">
    <property type="entry name" value="Homeodomain-like"/>
    <property type="match status" value="1"/>
</dbReference>
<sequence length="376" mass="42093">MLGNTVRMDYLYTSYYSSIDSIKSFSPALDTHLGMAFPTIQQPILKDKKCLLDGDNATRSTAQNMEEADQQKSPGLISSRRKRTVFSPSSLAKLEMFFRNNMYPDIHHREELAKQMGLPESRIQVWFQNRRSKARRQGAKTIKPIVTGDYYYCPPVYSTATATNGSRTSSQQQMLLCQQKVQPLSNLQNGFHYHSSIQGPVLGSHHSMNMSQRQQMVYPQHQEHPQQHFSHQNPLSFPESTCGVAQSFSTKQSPSSTYQQSELSYGVVSSQQHFYNVTDGHLGGSRNHEPLIGFNSFPPNKTVTPEMNMNISQIHMSTGWNSSNDINTYSVHGQLQGLSPHSDLYGQPSPISDSGVSNSSAGLGSDWEDSILESLV</sequence>
<dbReference type="GO" id="GO:0003677">
    <property type="term" value="F:DNA binding"/>
    <property type="evidence" value="ECO:0007669"/>
    <property type="project" value="UniProtKB-UniRule"/>
</dbReference>
<evidence type="ECO:0000256" key="3">
    <source>
        <dbReference type="ARBA" id="ARBA00023242"/>
    </source>
</evidence>
<evidence type="ECO:0000256" key="2">
    <source>
        <dbReference type="ARBA" id="ARBA00023155"/>
    </source>
</evidence>
<feature type="DNA-binding region" description="Homeobox" evidence="4">
    <location>
        <begin position="79"/>
        <end position="138"/>
    </location>
</feature>
<evidence type="ECO:0000256" key="6">
    <source>
        <dbReference type="SAM" id="MobiDB-lite"/>
    </source>
</evidence>
<evidence type="ECO:0000256" key="1">
    <source>
        <dbReference type="ARBA" id="ARBA00023125"/>
    </source>
</evidence>
<dbReference type="InterPro" id="IPR042917">
    <property type="entry name" value="MIXL1"/>
</dbReference>
<dbReference type="InterPro" id="IPR017970">
    <property type="entry name" value="Homeobox_CS"/>
</dbReference>
<dbReference type="CDD" id="cd00086">
    <property type="entry name" value="homeodomain"/>
    <property type="match status" value="1"/>
</dbReference>
<feature type="compositionally biased region" description="Polar residues" evidence="6">
    <location>
        <begin position="349"/>
        <end position="362"/>
    </location>
</feature>
<keyword evidence="1 4" id="KW-0238">DNA-binding</keyword>
<evidence type="ECO:0000313" key="8">
    <source>
        <dbReference type="EMBL" id="KAG8443840.1"/>
    </source>
</evidence>
<keyword evidence="2 4" id="KW-0371">Homeobox</keyword>
<dbReference type="SUPFAM" id="SSF46689">
    <property type="entry name" value="Homeodomain-like"/>
    <property type="match status" value="1"/>
</dbReference>
<comment type="subcellular location">
    <subcellularLocation>
        <location evidence="4 5">Nucleus</location>
    </subcellularLocation>
</comment>
<name>A0A8T2JKJ3_9PIPI</name>
<dbReference type="PROSITE" id="PS00027">
    <property type="entry name" value="HOMEOBOX_1"/>
    <property type="match status" value="1"/>
</dbReference>
<feature type="compositionally biased region" description="Polar residues" evidence="6">
    <location>
        <begin position="227"/>
        <end position="256"/>
    </location>
</feature>
<keyword evidence="9" id="KW-1185">Reference proteome</keyword>